<sequence>MLENWREQNRQEINRRASAMQSCIAPVPGWKLNSIGAYFAFVRHPYSGRTSADVAQQLAEQLGLITLPGSYFGENLDDFLRLAFANVEVSPIQEACTRLKSLT</sequence>
<comment type="caution">
    <text evidence="2">The sequence shown here is derived from an EMBL/GenBank/DDBJ whole genome shotgun (WGS) entry which is preliminary data.</text>
</comment>
<dbReference type="InterPro" id="IPR015424">
    <property type="entry name" value="PyrdxlP-dep_Trfase"/>
</dbReference>
<gene>
    <name evidence="2" type="ORF">FPY71_10745</name>
</gene>
<name>A0A5B0DW04_9HYPH</name>
<dbReference type="Gene3D" id="3.90.1150.10">
    <property type="entry name" value="Aspartate Aminotransferase, domain 1"/>
    <property type="match status" value="1"/>
</dbReference>
<dbReference type="InterPro" id="IPR015422">
    <property type="entry name" value="PyrdxlP-dep_Trfase_small"/>
</dbReference>
<dbReference type="GO" id="GO:0008483">
    <property type="term" value="F:transaminase activity"/>
    <property type="evidence" value="ECO:0007669"/>
    <property type="project" value="UniProtKB-KW"/>
</dbReference>
<proteinExistence type="predicted"/>
<dbReference type="AlphaFoldDB" id="A0A5B0DW04"/>
<dbReference type="RefSeq" id="WP_188052304.1">
    <property type="nucleotide sequence ID" value="NZ_VTWH01000002.1"/>
</dbReference>
<dbReference type="Pfam" id="PF00155">
    <property type="entry name" value="Aminotran_1_2"/>
    <property type="match status" value="1"/>
</dbReference>
<protein>
    <submittedName>
        <fullName evidence="2">Aminotransferase class I/II-fold pyridoxal phosphate-dependent enzyme</fullName>
    </submittedName>
</protein>
<evidence type="ECO:0000259" key="1">
    <source>
        <dbReference type="Pfam" id="PF00155"/>
    </source>
</evidence>
<dbReference type="GO" id="GO:0030170">
    <property type="term" value="F:pyridoxal phosphate binding"/>
    <property type="evidence" value="ECO:0007669"/>
    <property type="project" value="InterPro"/>
</dbReference>
<evidence type="ECO:0000313" key="2">
    <source>
        <dbReference type="EMBL" id="KAA0970934.1"/>
    </source>
</evidence>
<organism evidence="2 3">
    <name type="scientific">Aureimonas fodinaquatilis</name>
    <dbReference type="NCBI Taxonomy" id="2565783"/>
    <lineage>
        <taxon>Bacteria</taxon>
        <taxon>Pseudomonadati</taxon>
        <taxon>Pseudomonadota</taxon>
        <taxon>Alphaproteobacteria</taxon>
        <taxon>Hyphomicrobiales</taxon>
        <taxon>Aurantimonadaceae</taxon>
        <taxon>Aureimonas</taxon>
    </lineage>
</organism>
<dbReference type="EMBL" id="VTWH01000002">
    <property type="protein sequence ID" value="KAA0970934.1"/>
    <property type="molecule type" value="Genomic_DNA"/>
</dbReference>
<reference evidence="2 3" key="1">
    <citation type="submission" date="2019-08" db="EMBL/GenBank/DDBJ databases">
        <title>Aureimonas fodiniaquatilis sp. nov., isolated from a coal mine wastewater.</title>
        <authorList>
            <person name="Kim W."/>
        </authorList>
    </citation>
    <scope>NUCLEOTIDE SEQUENCE [LARGE SCALE GENOMIC DNA]</scope>
    <source>
        <strain evidence="2 3">CAU 1482</strain>
    </source>
</reference>
<keyword evidence="2" id="KW-0808">Transferase</keyword>
<keyword evidence="2" id="KW-0032">Aminotransferase</keyword>
<evidence type="ECO:0000313" key="3">
    <source>
        <dbReference type="Proteomes" id="UP000324738"/>
    </source>
</evidence>
<dbReference type="SUPFAM" id="SSF53383">
    <property type="entry name" value="PLP-dependent transferases"/>
    <property type="match status" value="1"/>
</dbReference>
<dbReference type="InterPro" id="IPR004839">
    <property type="entry name" value="Aminotransferase_I/II_large"/>
</dbReference>
<accession>A0A5B0DW04</accession>
<dbReference type="Proteomes" id="UP000324738">
    <property type="component" value="Unassembled WGS sequence"/>
</dbReference>
<feature type="domain" description="Aminotransferase class I/classII large" evidence="1">
    <location>
        <begin position="5"/>
        <end position="99"/>
    </location>
</feature>
<keyword evidence="3" id="KW-1185">Reference proteome</keyword>